<reference evidence="1" key="1">
    <citation type="submission" date="2018-02" db="EMBL/GenBank/DDBJ databases">
        <title>Rhizophora mucronata_Transcriptome.</title>
        <authorList>
            <person name="Meera S.P."/>
            <person name="Sreeshan A."/>
            <person name="Augustine A."/>
        </authorList>
    </citation>
    <scope>NUCLEOTIDE SEQUENCE</scope>
    <source>
        <tissue evidence="1">Leaf</tissue>
    </source>
</reference>
<evidence type="ECO:0000313" key="1">
    <source>
        <dbReference type="EMBL" id="MBX43347.1"/>
    </source>
</evidence>
<name>A0A2P2NLH8_RHIMU</name>
<proteinExistence type="predicted"/>
<organism evidence="1">
    <name type="scientific">Rhizophora mucronata</name>
    <name type="common">Asiatic mangrove</name>
    <dbReference type="NCBI Taxonomy" id="61149"/>
    <lineage>
        <taxon>Eukaryota</taxon>
        <taxon>Viridiplantae</taxon>
        <taxon>Streptophyta</taxon>
        <taxon>Embryophyta</taxon>
        <taxon>Tracheophyta</taxon>
        <taxon>Spermatophyta</taxon>
        <taxon>Magnoliopsida</taxon>
        <taxon>eudicotyledons</taxon>
        <taxon>Gunneridae</taxon>
        <taxon>Pentapetalae</taxon>
        <taxon>rosids</taxon>
        <taxon>fabids</taxon>
        <taxon>Malpighiales</taxon>
        <taxon>Rhizophoraceae</taxon>
        <taxon>Rhizophora</taxon>
    </lineage>
</organism>
<accession>A0A2P2NLH8</accession>
<dbReference type="AlphaFoldDB" id="A0A2P2NLH8"/>
<dbReference type="EMBL" id="GGEC01062863">
    <property type="protein sequence ID" value="MBX43347.1"/>
    <property type="molecule type" value="Transcribed_RNA"/>
</dbReference>
<sequence length="58" mass="6489">MCFDIPNQAKSCHKFIFKRANDVNGKDMLLASCHDNSNLVNKSESLKIGTIHDIAIIK</sequence>
<protein>
    <submittedName>
        <fullName evidence="1">Uncharacterized protein</fullName>
    </submittedName>
</protein>